<sequence length="45" mass="4858">MYEGQGVLGRRTGFCVLVTRMSDGRLLGAGEWWGSRGRSCHSGGL</sequence>
<comment type="caution">
    <text evidence="1">The sequence shown here is derived from an EMBL/GenBank/DDBJ whole genome shotgun (WGS) entry which is preliminary data.</text>
</comment>
<reference evidence="1 2" key="1">
    <citation type="submission" date="2012-11" db="EMBL/GenBank/DDBJ databases">
        <authorList>
            <person name="Huguet-Tapia J.C."/>
            <person name="Durkin A.S."/>
            <person name="Pettis G.S."/>
            <person name="Badger J.H."/>
        </authorList>
    </citation>
    <scope>NUCLEOTIDE SEQUENCE [LARGE SCALE GENOMIC DNA]</scope>
    <source>
        <strain evidence="1 2">91-03</strain>
    </source>
</reference>
<evidence type="ECO:0000313" key="2">
    <source>
        <dbReference type="Proteomes" id="UP000010411"/>
    </source>
</evidence>
<gene>
    <name evidence="1" type="ORF">STRIP9103_04215</name>
</gene>
<keyword evidence="2" id="KW-1185">Reference proteome</keyword>
<accession>L1KHZ0</accession>
<evidence type="ECO:0000313" key="1">
    <source>
        <dbReference type="EMBL" id="EKX60013.1"/>
    </source>
</evidence>
<proteinExistence type="predicted"/>
<dbReference type="EMBL" id="AEJC01000686">
    <property type="protein sequence ID" value="EKX60013.1"/>
    <property type="molecule type" value="Genomic_DNA"/>
</dbReference>
<dbReference type="Proteomes" id="UP000010411">
    <property type="component" value="Unassembled WGS sequence"/>
</dbReference>
<organism evidence="1 2">
    <name type="scientific">Streptomyces ipomoeae 91-03</name>
    <dbReference type="NCBI Taxonomy" id="698759"/>
    <lineage>
        <taxon>Bacteria</taxon>
        <taxon>Bacillati</taxon>
        <taxon>Actinomycetota</taxon>
        <taxon>Actinomycetes</taxon>
        <taxon>Kitasatosporales</taxon>
        <taxon>Streptomycetaceae</taxon>
        <taxon>Streptomyces</taxon>
    </lineage>
</organism>
<protein>
    <submittedName>
        <fullName evidence="1">Uncharacterized protein</fullName>
    </submittedName>
</protein>
<name>L1KHZ0_9ACTN</name>
<dbReference type="AlphaFoldDB" id="L1KHZ0"/>
<dbReference type="PATRIC" id="fig|698759.3.peg.9249"/>